<protein>
    <recommendedName>
        <fullName evidence="4">SPOR domain-containing protein</fullName>
    </recommendedName>
</protein>
<reference evidence="2" key="1">
    <citation type="submission" date="2022-10" db="EMBL/GenBank/DDBJ databases">
        <title>Characterization and whole genome sequencing of a new Roseateles species, isolated from fresh water.</title>
        <authorList>
            <person name="Guliayeva D.Y."/>
            <person name="Akhremchuk A.E."/>
            <person name="Sikolenko M.A."/>
            <person name="Valentovich L.N."/>
            <person name="Sidarenka A.V."/>
        </authorList>
    </citation>
    <scope>NUCLEOTIDE SEQUENCE</scope>
    <source>
        <strain evidence="2">BIM B-1768</strain>
    </source>
</reference>
<evidence type="ECO:0000313" key="2">
    <source>
        <dbReference type="EMBL" id="UXH78039.1"/>
    </source>
</evidence>
<organism evidence="2 3">
    <name type="scientific">Roseateles amylovorans</name>
    <dbReference type="NCBI Taxonomy" id="2978473"/>
    <lineage>
        <taxon>Bacteria</taxon>
        <taxon>Pseudomonadati</taxon>
        <taxon>Pseudomonadota</taxon>
        <taxon>Betaproteobacteria</taxon>
        <taxon>Burkholderiales</taxon>
        <taxon>Sphaerotilaceae</taxon>
        <taxon>Roseateles</taxon>
    </lineage>
</organism>
<name>A0ABY6B047_9BURK</name>
<evidence type="ECO:0000313" key="3">
    <source>
        <dbReference type="Proteomes" id="UP001064933"/>
    </source>
</evidence>
<dbReference type="Proteomes" id="UP001064933">
    <property type="component" value="Chromosome"/>
</dbReference>
<proteinExistence type="predicted"/>
<keyword evidence="3" id="KW-1185">Reference proteome</keyword>
<dbReference type="RefSeq" id="WP_261757806.1">
    <property type="nucleotide sequence ID" value="NZ_CP104562.2"/>
</dbReference>
<dbReference type="EMBL" id="CP104562">
    <property type="protein sequence ID" value="UXH78039.1"/>
    <property type="molecule type" value="Genomic_DNA"/>
</dbReference>
<gene>
    <name evidence="2" type="ORF">N4261_24285</name>
</gene>
<sequence>MLRALVVLLFVANVLALAWHQGWIAPGAAPVSRLSLQVHPEKMKLLGQQAVTQLATQACVDIGPLDGEEALRKATAALTKAGLSNSAWQAQTATVGGSWALATIKMPSKDFQARKEETYRSARIAFEPLVGLPDEQPTLVLSRHDSEAAAQAALDGMTRRNYKGLRVLALQAPRQQTTLRLPNIDGLQLSKLDAIANPPWGGARNSCEVATAAGASAPASAPASGAAGASTAAKAASR</sequence>
<evidence type="ECO:0008006" key="4">
    <source>
        <dbReference type="Google" id="ProtNLM"/>
    </source>
</evidence>
<evidence type="ECO:0000256" key="1">
    <source>
        <dbReference type="SAM" id="MobiDB-lite"/>
    </source>
</evidence>
<feature type="region of interest" description="Disordered" evidence="1">
    <location>
        <begin position="211"/>
        <end position="238"/>
    </location>
</feature>
<accession>A0ABY6B047</accession>